<evidence type="ECO:0000256" key="3">
    <source>
        <dbReference type="ARBA" id="ARBA00012601"/>
    </source>
</evidence>
<protein>
    <recommendedName>
        <fullName evidence="3 9">Cellulase</fullName>
        <ecNumber evidence="3 9">3.2.1.4</ecNumber>
    </recommendedName>
</protein>
<evidence type="ECO:0000256" key="4">
    <source>
        <dbReference type="ARBA" id="ARBA00022801"/>
    </source>
</evidence>
<evidence type="ECO:0000256" key="2">
    <source>
        <dbReference type="ARBA" id="ARBA00007793"/>
    </source>
</evidence>
<dbReference type="InterPro" id="IPR036908">
    <property type="entry name" value="RlpA-like_sf"/>
</dbReference>
<evidence type="ECO:0000256" key="11">
    <source>
        <dbReference type="SAM" id="SignalP"/>
    </source>
</evidence>
<dbReference type="STRING" id="1141098.A0A1Y2DDV3"/>
<feature type="chain" id="PRO_5012530892" description="Cellulase" evidence="11">
    <location>
        <begin position="22"/>
        <end position="302"/>
    </location>
</feature>
<organism evidence="13 14">
    <name type="scientific">Pseudomassariella vexata</name>
    <dbReference type="NCBI Taxonomy" id="1141098"/>
    <lineage>
        <taxon>Eukaryota</taxon>
        <taxon>Fungi</taxon>
        <taxon>Dikarya</taxon>
        <taxon>Ascomycota</taxon>
        <taxon>Pezizomycotina</taxon>
        <taxon>Sordariomycetes</taxon>
        <taxon>Xylariomycetidae</taxon>
        <taxon>Amphisphaeriales</taxon>
        <taxon>Pseudomassariaceae</taxon>
        <taxon>Pseudomassariella</taxon>
    </lineage>
</organism>
<dbReference type="OrthoDB" id="10035502at2759"/>
<keyword evidence="11" id="KW-0732">Signal</keyword>
<feature type="compositionally biased region" description="Low complexity" evidence="10">
    <location>
        <begin position="260"/>
        <end position="281"/>
    </location>
</feature>
<accession>A0A1Y2DDV3</accession>
<dbReference type="EMBL" id="MCFJ01000019">
    <property type="protein sequence ID" value="ORY57429.1"/>
    <property type="molecule type" value="Genomic_DNA"/>
</dbReference>
<feature type="compositionally biased region" description="Basic residues" evidence="10">
    <location>
        <begin position="285"/>
        <end position="302"/>
    </location>
</feature>
<keyword evidence="6" id="KW-0119">Carbohydrate metabolism</keyword>
<dbReference type="GO" id="GO:0030245">
    <property type="term" value="P:cellulose catabolic process"/>
    <property type="evidence" value="ECO:0007669"/>
    <property type="project" value="UniProtKB-KW"/>
</dbReference>
<evidence type="ECO:0000256" key="8">
    <source>
        <dbReference type="ARBA" id="ARBA00023326"/>
    </source>
</evidence>
<comment type="catalytic activity">
    <reaction evidence="1 9">
        <text>Endohydrolysis of (1-&gt;4)-beta-D-glucosidic linkages in cellulose, lichenin and cereal beta-D-glucans.</text>
        <dbReference type="EC" id="3.2.1.4"/>
    </reaction>
</comment>
<dbReference type="PANTHER" id="PTHR39730:SF1">
    <property type="entry name" value="ENDOGLUCANASE 1"/>
    <property type="match status" value="1"/>
</dbReference>
<evidence type="ECO:0000256" key="10">
    <source>
        <dbReference type="SAM" id="MobiDB-lite"/>
    </source>
</evidence>
<evidence type="ECO:0000259" key="12">
    <source>
        <dbReference type="PROSITE" id="PS01140"/>
    </source>
</evidence>
<keyword evidence="5" id="KW-0136">Cellulose degradation</keyword>
<evidence type="ECO:0000256" key="7">
    <source>
        <dbReference type="ARBA" id="ARBA00023295"/>
    </source>
</evidence>
<dbReference type="Gene3D" id="2.40.40.10">
    <property type="entry name" value="RlpA-like domain"/>
    <property type="match status" value="1"/>
</dbReference>
<evidence type="ECO:0000256" key="5">
    <source>
        <dbReference type="ARBA" id="ARBA00023001"/>
    </source>
</evidence>
<dbReference type="RefSeq" id="XP_040710679.1">
    <property type="nucleotide sequence ID" value="XM_040864849.1"/>
</dbReference>
<dbReference type="EC" id="3.2.1.4" evidence="3 9"/>
<evidence type="ECO:0000256" key="9">
    <source>
        <dbReference type="PROSITE-ProRule" id="PRU10069"/>
    </source>
</evidence>
<dbReference type="CDD" id="cd22278">
    <property type="entry name" value="DPBB_GH45_endoglucanase"/>
    <property type="match status" value="1"/>
</dbReference>
<keyword evidence="14" id="KW-1185">Reference proteome</keyword>
<sequence>MHRNTILSIVTVASLSLKARAASGTGQTTRYWDCCKPSCAWSGKASVSAPVTTCDKNDSPLTNPNAVSGCDGGTAFTCTNNSPWAVNDQLAYGFAATAIAGGTEEGWCCACYKLTFTSGAAAGKTMIVQSTNTGGDLGSNHFDIMMPGGGLGIFDGCTAEFGTTLPGERYGGTTSQSMCDSMPTSLQAGCNWRYNWFGDSDNPGVEFEQVQCPAAIIAVSGCKRDDDSTFPAVEEASAGTSAGTSTVSSIVSTRANDAATSIPVTSPTSSSTSTTAAASTPVGMKKCKNKKRSEHLAMHQHK</sequence>
<name>A0A1Y2DDV3_9PEZI</name>
<reference evidence="13 14" key="1">
    <citation type="submission" date="2016-07" db="EMBL/GenBank/DDBJ databases">
        <title>Pervasive Adenine N6-methylation of Active Genes in Fungi.</title>
        <authorList>
            <consortium name="DOE Joint Genome Institute"/>
            <person name="Mondo S.J."/>
            <person name="Dannebaum R.O."/>
            <person name="Kuo R.C."/>
            <person name="Labutti K."/>
            <person name="Haridas S."/>
            <person name="Kuo A."/>
            <person name="Salamov A."/>
            <person name="Ahrendt S.R."/>
            <person name="Lipzen A."/>
            <person name="Sullivan W."/>
            <person name="Andreopoulos W.B."/>
            <person name="Clum A."/>
            <person name="Lindquist E."/>
            <person name="Daum C."/>
            <person name="Ramamoorthy G.K."/>
            <person name="Gryganskyi A."/>
            <person name="Culley D."/>
            <person name="Magnuson J.K."/>
            <person name="James T.Y."/>
            <person name="O'Malley M.A."/>
            <person name="Stajich J.E."/>
            <person name="Spatafora J.W."/>
            <person name="Visel A."/>
            <person name="Grigoriev I.V."/>
        </authorList>
    </citation>
    <scope>NUCLEOTIDE SEQUENCE [LARGE SCALE GENOMIC DNA]</scope>
    <source>
        <strain evidence="13 14">CBS 129021</strain>
    </source>
</reference>
<proteinExistence type="inferred from homology"/>
<dbReference type="GeneID" id="63781061"/>
<gene>
    <name evidence="13" type="ORF">BCR38DRAFT_501760</name>
</gene>
<dbReference type="InterPro" id="IPR052288">
    <property type="entry name" value="GH45_Enzymes"/>
</dbReference>
<evidence type="ECO:0000256" key="6">
    <source>
        <dbReference type="ARBA" id="ARBA00023277"/>
    </source>
</evidence>
<dbReference type="PANTHER" id="PTHR39730">
    <property type="entry name" value="ENDOGLUCANASE 1"/>
    <property type="match status" value="1"/>
</dbReference>
<feature type="region of interest" description="Disordered" evidence="10">
    <location>
        <begin position="260"/>
        <end position="302"/>
    </location>
</feature>
<comment type="similarity">
    <text evidence="2">Belongs to the glycosyl hydrolase 45 (cellulase K) family.</text>
</comment>
<dbReference type="Proteomes" id="UP000193689">
    <property type="component" value="Unassembled WGS sequence"/>
</dbReference>
<feature type="signal peptide" evidence="11">
    <location>
        <begin position="1"/>
        <end position="21"/>
    </location>
</feature>
<comment type="caution">
    <text evidence="13">The sequence shown here is derived from an EMBL/GenBank/DDBJ whole genome shotgun (WGS) entry which is preliminary data.</text>
</comment>
<dbReference type="AlphaFoldDB" id="A0A1Y2DDV3"/>
<dbReference type="InterPro" id="IPR000334">
    <property type="entry name" value="Glyco_hydro_45"/>
</dbReference>
<evidence type="ECO:0000256" key="1">
    <source>
        <dbReference type="ARBA" id="ARBA00000966"/>
    </source>
</evidence>
<keyword evidence="8" id="KW-0624">Polysaccharide degradation</keyword>
<keyword evidence="7" id="KW-0326">Glycosidase</keyword>
<keyword evidence="4" id="KW-0378">Hydrolase</keyword>
<feature type="domain" description="Glycosyl hydrolases family 45 active site" evidence="12">
    <location>
        <begin position="28"/>
        <end position="39"/>
    </location>
</feature>
<evidence type="ECO:0000313" key="14">
    <source>
        <dbReference type="Proteomes" id="UP000193689"/>
    </source>
</evidence>
<dbReference type="SUPFAM" id="SSF50685">
    <property type="entry name" value="Barwin-like endoglucanases"/>
    <property type="match status" value="1"/>
</dbReference>
<feature type="active site" description="Nucleophile" evidence="9">
    <location>
        <position position="33"/>
    </location>
</feature>
<dbReference type="Pfam" id="PF02015">
    <property type="entry name" value="Glyco_hydro_45"/>
    <property type="match status" value="1"/>
</dbReference>
<dbReference type="InParanoid" id="A0A1Y2DDV3"/>
<dbReference type="PROSITE" id="PS01140">
    <property type="entry name" value="GLYCOSYL_HYDROL_F45"/>
    <property type="match status" value="1"/>
</dbReference>
<dbReference type="GO" id="GO:0008810">
    <property type="term" value="F:cellulase activity"/>
    <property type="evidence" value="ECO:0007669"/>
    <property type="project" value="UniProtKB-EC"/>
</dbReference>
<evidence type="ECO:0000313" key="13">
    <source>
        <dbReference type="EMBL" id="ORY57429.1"/>
    </source>
</evidence>